<feature type="active site" description="Proton donor/acceptor" evidence="1">
    <location>
        <position position="241"/>
    </location>
</feature>
<dbReference type="PANTHER" id="PTHR34217:SF1">
    <property type="entry name" value="CARBOXYPEPTIDASE 1"/>
    <property type="match status" value="1"/>
</dbReference>
<dbReference type="PANTHER" id="PTHR34217">
    <property type="entry name" value="METAL-DEPENDENT CARBOXYPEPTIDASE"/>
    <property type="match status" value="1"/>
</dbReference>
<sequence length="480" mass="52878">MMPAGAAASRGAQKVALATLLFAEKTSSELEELLDQLSGEGALEADAQRAVVREARREFDLATKVSKELVAREAEVESRGYQTWDAARKANDWASFAPVLEEIIEVKNEIAAAQRPDLAAEGRLYDAHVDKFERGMSAERLDEVFSELKAGLVPLLRSVQAAAGDAPATPACLEPGDAWDVEQQAALCREVAADLGFDFEKGRMDVSSHPFTGGPHPTDVRITTRYSTGNWLEGIAGTVHETGHAMYEQGRLGGDSEFADLPVSRALSMGVHESQSLLWERMVFQSRAFWKYMAPKVAKYFPHTEGTSPEDFYAYVNRVQAGLIRVDADELTYPLHIILRFDLERKLATDPAGTVADLPETWVRRMKEDLGVDVPDNAKGCLQDVHWSCGAFGYFPSYSLGAIMAAQLYSAAKKDLPGLEEGIAAGEFAPLREWLHEKIHRRGSFPQSLDEILTEATGEPLSVGPYLAYLQDKYSDLYDL</sequence>
<organism evidence="2">
    <name type="scientific">Phaeomonas parva</name>
    <dbReference type="NCBI Taxonomy" id="124430"/>
    <lineage>
        <taxon>Eukaryota</taxon>
        <taxon>Sar</taxon>
        <taxon>Stramenopiles</taxon>
        <taxon>Ochrophyta</taxon>
        <taxon>Pinguiophyceae</taxon>
        <taxon>Pinguiochrysidales</taxon>
        <taxon>Pinguiochrysidaceae</taxon>
        <taxon>Phaeomonas</taxon>
    </lineage>
</organism>
<proteinExistence type="predicted"/>
<dbReference type="Pfam" id="PF02074">
    <property type="entry name" value="Peptidase_M32"/>
    <property type="match status" value="1"/>
</dbReference>
<dbReference type="PROSITE" id="PS52034">
    <property type="entry name" value="PEPTIDASE_M32"/>
    <property type="match status" value="1"/>
</dbReference>
<dbReference type="PRINTS" id="PR00998">
    <property type="entry name" value="CRBOXYPTASET"/>
</dbReference>
<dbReference type="CDD" id="cd06460">
    <property type="entry name" value="M32_Taq"/>
    <property type="match status" value="1"/>
</dbReference>
<evidence type="ECO:0000313" key="2">
    <source>
        <dbReference type="EMBL" id="CAD9250839.1"/>
    </source>
</evidence>
<dbReference type="AlphaFoldDB" id="A0A7S1TXU1"/>
<dbReference type="InterPro" id="IPR001333">
    <property type="entry name" value="Peptidase_M32_Taq"/>
</dbReference>
<reference evidence="2" key="1">
    <citation type="submission" date="2021-01" db="EMBL/GenBank/DDBJ databases">
        <authorList>
            <person name="Corre E."/>
            <person name="Pelletier E."/>
            <person name="Niang G."/>
            <person name="Scheremetjew M."/>
            <person name="Finn R."/>
            <person name="Kale V."/>
            <person name="Holt S."/>
            <person name="Cochrane G."/>
            <person name="Meng A."/>
            <person name="Brown T."/>
            <person name="Cohen L."/>
        </authorList>
    </citation>
    <scope>NUCLEOTIDE SEQUENCE</scope>
    <source>
        <strain evidence="2">CCMP2877</strain>
    </source>
</reference>
<gene>
    <name evidence="2" type="ORF">PPAR1163_LOCUS9200</name>
</gene>
<dbReference type="EMBL" id="HBGJ01014410">
    <property type="protein sequence ID" value="CAD9250839.1"/>
    <property type="molecule type" value="Transcribed_RNA"/>
</dbReference>
<dbReference type="SUPFAM" id="SSF55486">
    <property type="entry name" value="Metalloproteases ('zincins'), catalytic domain"/>
    <property type="match status" value="1"/>
</dbReference>
<protein>
    <recommendedName>
        <fullName evidence="3">Carboxypeptidase Taq</fullName>
    </recommendedName>
</protein>
<dbReference type="GO" id="GO:0004181">
    <property type="term" value="F:metallocarboxypeptidase activity"/>
    <property type="evidence" value="ECO:0007669"/>
    <property type="project" value="InterPro"/>
</dbReference>
<evidence type="ECO:0008006" key="3">
    <source>
        <dbReference type="Google" id="ProtNLM"/>
    </source>
</evidence>
<evidence type="ECO:0000256" key="1">
    <source>
        <dbReference type="PIRSR" id="PIRSR006615-2"/>
    </source>
</evidence>
<name>A0A7S1TXU1_9STRA</name>
<accession>A0A7S1TXU1</accession>
<dbReference type="Gene3D" id="1.10.1370.30">
    <property type="match status" value="1"/>
</dbReference>
<dbReference type="GO" id="GO:0006508">
    <property type="term" value="P:proteolysis"/>
    <property type="evidence" value="ECO:0007669"/>
    <property type="project" value="InterPro"/>
</dbReference>
<dbReference type="PIRSF" id="PIRSF006615">
    <property type="entry name" value="Zn_crbxpep_Taq"/>
    <property type="match status" value="1"/>
</dbReference>